<comment type="caution">
    <text evidence="2">The sequence shown here is derived from an EMBL/GenBank/DDBJ whole genome shotgun (WGS) entry which is preliminary data.</text>
</comment>
<protein>
    <submittedName>
        <fullName evidence="2">Uncharacterized protein</fullName>
    </submittedName>
</protein>
<keyword evidence="3" id="KW-1185">Reference proteome</keyword>
<evidence type="ECO:0000256" key="1">
    <source>
        <dbReference type="SAM" id="MobiDB-lite"/>
    </source>
</evidence>
<evidence type="ECO:0000313" key="3">
    <source>
        <dbReference type="Proteomes" id="UP000314294"/>
    </source>
</evidence>
<dbReference type="EMBL" id="SRLO01000064">
    <property type="protein sequence ID" value="TNN79450.1"/>
    <property type="molecule type" value="Genomic_DNA"/>
</dbReference>
<organism evidence="2 3">
    <name type="scientific">Liparis tanakae</name>
    <name type="common">Tanaka's snailfish</name>
    <dbReference type="NCBI Taxonomy" id="230148"/>
    <lineage>
        <taxon>Eukaryota</taxon>
        <taxon>Metazoa</taxon>
        <taxon>Chordata</taxon>
        <taxon>Craniata</taxon>
        <taxon>Vertebrata</taxon>
        <taxon>Euteleostomi</taxon>
        <taxon>Actinopterygii</taxon>
        <taxon>Neopterygii</taxon>
        <taxon>Teleostei</taxon>
        <taxon>Neoteleostei</taxon>
        <taxon>Acanthomorphata</taxon>
        <taxon>Eupercaria</taxon>
        <taxon>Perciformes</taxon>
        <taxon>Cottioidei</taxon>
        <taxon>Cottales</taxon>
        <taxon>Liparidae</taxon>
        <taxon>Liparis</taxon>
    </lineage>
</organism>
<evidence type="ECO:0000313" key="2">
    <source>
        <dbReference type="EMBL" id="TNN79450.1"/>
    </source>
</evidence>
<accession>A0A4Z2IN21</accession>
<gene>
    <name evidence="2" type="ORF">EYF80_010264</name>
</gene>
<feature type="region of interest" description="Disordered" evidence="1">
    <location>
        <begin position="1"/>
        <end position="55"/>
    </location>
</feature>
<name>A0A4Z2IN21_9TELE</name>
<proteinExistence type="predicted"/>
<sequence>MSGDHAVRTASPHASCVTDGLPRDRRGSAAGRDVSHMGQPMECERGEGGGAKHQPLKIRTGAAFWHSRQSVDNAHALVSEYNDNRSD</sequence>
<reference evidence="2 3" key="1">
    <citation type="submission" date="2019-03" db="EMBL/GenBank/DDBJ databases">
        <title>First draft genome of Liparis tanakae, snailfish: a comprehensive survey of snailfish specific genes.</title>
        <authorList>
            <person name="Kim W."/>
            <person name="Song I."/>
            <person name="Jeong J.-H."/>
            <person name="Kim D."/>
            <person name="Kim S."/>
            <person name="Ryu S."/>
            <person name="Song J.Y."/>
            <person name="Lee S.K."/>
        </authorList>
    </citation>
    <scope>NUCLEOTIDE SEQUENCE [LARGE SCALE GENOMIC DNA]</scope>
    <source>
        <tissue evidence="2">Muscle</tissue>
    </source>
</reference>
<dbReference type="AlphaFoldDB" id="A0A4Z2IN21"/>
<dbReference type="Proteomes" id="UP000314294">
    <property type="component" value="Unassembled WGS sequence"/>
</dbReference>